<evidence type="ECO:0000259" key="5">
    <source>
        <dbReference type="Pfam" id="PF00389"/>
    </source>
</evidence>
<evidence type="ECO:0000256" key="3">
    <source>
        <dbReference type="ARBA" id="ARBA00023027"/>
    </source>
</evidence>
<evidence type="ECO:0000256" key="4">
    <source>
        <dbReference type="RuleBase" id="RU003719"/>
    </source>
</evidence>
<proteinExistence type="inferred from homology"/>
<feature type="domain" description="D-isomer specific 2-hydroxyacid dehydrogenase catalytic" evidence="5">
    <location>
        <begin position="3"/>
        <end position="310"/>
    </location>
</feature>
<evidence type="ECO:0000256" key="1">
    <source>
        <dbReference type="ARBA" id="ARBA00005854"/>
    </source>
</evidence>
<dbReference type="InterPro" id="IPR006140">
    <property type="entry name" value="D-isomer_DH_NAD-bd"/>
</dbReference>
<protein>
    <submittedName>
        <fullName evidence="7">D-3-phosphoglycerate dehydrogenase</fullName>
        <ecNumber evidence="7">1.1.1.95</ecNumber>
    </submittedName>
</protein>
<dbReference type="InterPro" id="IPR006139">
    <property type="entry name" value="D-isomer_2_OHA_DH_cat_dom"/>
</dbReference>
<name>A0A6J4J3H8_9SPHI</name>
<accession>A0A6J4J3H8</accession>
<evidence type="ECO:0000256" key="2">
    <source>
        <dbReference type="ARBA" id="ARBA00023002"/>
    </source>
</evidence>
<dbReference type="Pfam" id="PF00389">
    <property type="entry name" value="2-Hacid_dh"/>
    <property type="match status" value="1"/>
</dbReference>
<dbReference type="CDD" id="cd12179">
    <property type="entry name" value="2-Hacid_dh_14"/>
    <property type="match status" value="1"/>
</dbReference>
<feature type="domain" description="D-isomer specific 2-hydroxyacid dehydrogenase NAD-binding" evidence="6">
    <location>
        <begin position="105"/>
        <end position="286"/>
    </location>
</feature>
<dbReference type="EC" id="1.1.1.95" evidence="7"/>
<dbReference type="SUPFAM" id="SSF51735">
    <property type="entry name" value="NAD(P)-binding Rossmann-fold domains"/>
    <property type="match status" value="1"/>
</dbReference>
<dbReference type="AlphaFoldDB" id="A0A6J4J3H8"/>
<keyword evidence="3" id="KW-0520">NAD</keyword>
<organism evidence="7">
    <name type="scientific">uncultured Cytophagales bacterium</name>
    <dbReference type="NCBI Taxonomy" id="158755"/>
    <lineage>
        <taxon>Bacteria</taxon>
        <taxon>Pseudomonadati</taxon>
        <taxon>Bacteroidota</taxon>
        <taxon>Sphingobacteriia</taxon>
        <taxon>Sphingobacteriales</taxon>
        <taxon>environmental samples</taxon>
    </lineage>
</organism>
<dbReference type="Gene3D" id="3.40.50.720">
    <property type="entry name" value="NAD(P)-binding Rossmann-like Domain"/>
    <property type="match status" value="2"/>
</dbReference>
<gene>
    <name evidence="7" type="ORF">AVDCRST_MAG56-3040</name>
</gene>
<dbReference type="PANTHER" id="PTHR42789">
    <property type="entry name" value="D-ISOMER SPECIFIC 2-HYDROXYACID DEHYDROGENASE FAMILY PROTEIN (AFU_ORTHOLOGUE AFUA_6G10090)"/>
    <property type="match status" value="1"/>
</dbReference>
<keyword evidence="2 4" id="KW-0560">Oxidoreductase</keyword>
<dbReference type="InterPro" id="IPR050857">
    <property type="entry name" value="D-2-hydroxyacid_DH"/>
</dbReference>
<dbReference type="InterPro" id="IPR036291">
    <property type="entry name" value="NAD(P)-bd_dom_sf"/>
</dbReference>
<dbReference type="PANTHER" id="PTHR42789:SF1">
    <property type="entry name" value="D-ISOMER SPECIFIC 2-HYDROXYACID DEHYDROGENASE FAMILY PROTEIN (AFU_ORTHOLOGUE AFUA_6G10090)"/>
    <property type="match status" value="1"/>
</dbReference>
<dbReference type="SUPFAM" id="SSF52283">
    <property type="entry name" value="Formate/glycerate dehydrogenase catalytic domain-like"/>
    <property type="match status" value="1"/>
</dbReference>
<sequence>MRILVIDLMHESLLPLLAEKGLSADYRPGIKREEVYDAVGDYEGLVVRSKITVDEALLQRAPRLRFIARAGAGMDQIDVEACRKRNIALFNAPEGNRVAVAEHALGMLLCLFNKLHLADRQVRGGTWDREGNRGVELMGKTVGIIGYGNTGREFARRVQAFGCPVLAYDKYLRGYGDAFAQESTPEAIFEQADVLSLHVPLTPETLGWVDEAFLGRFRKDIYLVNTARGEIVPLPGLVTALGSGKVRGACLDVLENEKLATLNPAQKAAFEALAASDRVLLTPHVAGWTHESYRKINLVLVEKIARFAAGA</sequence>
<dbReference type="EMBL" id="CADCTQ010000247">
    <property type="protein sequence ID" value="CAA9267942.1"/>
    <property type="molecule type" value="Genomic_DNA"/>
</dbReference>
<comment type="similarity">
    <text evidence="1 4">Belongs to the D-isomer specific 2-hydroxyacid dehydrogenase family.</text>
</comment>
<dbReference type="GO" id="GO:0051287">
    <property type="term" value="F:NAD binding"/>
    <property type="evidence" value="ECO:0007669"/>
    <property type="project" value="InterPro"/>
</dbReference>
<evidence type="ECO:0000259" key="6">
    <source>
        <dbReference type="Pfam" id="PF02826"/>
    </source>
</evidence>
<dbReference type="GO" id="GO:0004617">
    <property type="term" value="F:phosphoglycerate dehydrogenase activity"/>
    <property type="evidence" value="ECO:0007669"/>
    <property type="project" value="UniProtKB-EC"/>
</dbReference>
<dbReference type="Pfam" id="PF02826">
    <property type="entry name" value="2-Hacid_dh_C"/>
    <property type="match status" value="1"/>
</dbReference>
<reference evidence="7" key="1">
    <citation type="submission" date="2020-02" db="EMBL/GenBank/DDBJ databases">
        <authorList>
            <person name="Meier V. D."/>
        </authorList>
    </citation>
    <scope>NUCLEOTIDE SEQUENCE</scope>
    <source>
        <strain evidence="7">AVDCRST_MAG56</strain>
    </source>
</reference>
<evidence type="ECO:0000313" key="7">
    <source>
        <dbReference type="EMBL" id="CAA9267942.1"/>
    </source>
</evidence>